<reference evidence="12 13" key="1">
    <citation type="submission" date="2016-07" db="EMBL/GenBank/DDBJ databases">
        <title>Pervasive Adenine N6-methylation of Active Genes in Fungi.</title>
        <authorList>
            <consortium name="DOE Joint Genome Institute"/>
            <person name="Mondo S.J."/>
            <person name="Dannebaum R.O."/>
            <person name="Kuo R.C."/>
            <person name="Labutti K."/>
            <person name="Haridas S."/>
            <person name="Kuo A."/>
            <person name="Salamov A."/>
            <person name="Ahrendt S.R."/>
            <person name="Lipzen A."/>
            <person name="Sullivan W."/>
            <person name="Andreopoulos W.B."/>
            <person name="Clum A."/>
            <person name="Lindquist E."/>
            <person name="Daum C."/>
            <person name="Ramamoorthy G.K."/>
            <person name="Gryganskyi A."/>
            <person name="Culley D."/>
            <person name="Magnuson J.K."/>
            <person name="James T.Y."/>
            <person name="O'Malley M.A."/>
            <person name="Stajich J.E."/>
            <person name="Spatafora J.W."/>
            <person name="Visel A."/>
            <person name="Grigoriev I.V."/>
        </authorList>
    </citation>
    <scope>NUCLEOTIDE SEQUENCE [LARGE SCALE GENOMIC DNA]</scope>
    <source>
        <strain evidence="12 13">PL171</strain>
    </source>
</reference>
<dbReference type="PANTHER" id="PTHR10556">
    <property type="entry name" value="3-OXO-5-ALPHA-STEROID 4-DEHYDROGENASE"/>
    <property type="match status" value="1"/>
</dbReference>
<dbReference type="GO" id="GO:0005789">
    <property type="term" value="C:endoplasmic reticulum membrane"/>
    <property type="evidence" value="ECO:0007669"/>
    <property type="project" value="UniProtKB-SubCell"/>
</dbReference>
<dbReference type="SUPFAM" id="SSF54236">
    <property type="entry name" value="Ubiquitin-like"/>
    <property type="match status" value="1"/>
</dbReference>
<dbReference type="Gene3D" id="3.10.20.90">
    <property type="entry name" value="Phosphatidylinositol 3-kinase Catalytic Subunit, Chain A, domain 1"/>
    <property type="match status" value="1"/>
</dbReference>
<evidence type="ECO:0000259" key="11">
    <source>
        <dbReference type="Pfam" id="PF02544"/>
    </source>
</evidence>
<accession>A0A1Y2I0T1</accession>
<dbReference type="Gene3D" id="1.20.120.1630">
    <property type="match status" value="1"/>
</dbReference>
<evidence type="ECO:0000256" key="5">
    <source>
        <dbReference type="ARBA" id="ARBA00022857"/>
    </source>
</evidence>
<comment type="caution">
    <text evidence="12">The sequence shown here is derived from an EMBL/GenBank/DDBJ whole genome shotgun (WGS) entry which is preliminary data.</text>
</comment>
<name>A0A1Y2I0T1_9FUNG</name>
<organism evidence="12 13">
    <name type="scientific">Catenaria anguillulae PL171</name>
    <dbReference type="NCBI Taxonomy" id="765915"/>
    <lineage>
        <taxon>Eukaryota</taxon>
        <taxon>Fungi</taxon>
        <taxon>Fungi incertae sedis</taxon>
        <taxon>Blastocladiomycota</taxon>
        <taxon>Blastocladiomycetes</taxon>
        <taxon>Blastocladiales</taxon>
        <taxon>Catenariaceae</taxon>
        <taxon>Catenaria</taxon>
    </lineage>
</organism>
<dbReference type="InterPro" id="IPR039357">
    <property type="entry name" value="SRD5A/TECR"/>
</dbReference>
<keyword evidence="6 10" id="KW-1133">Transmembrane helix</keyword>
<feature type="transmembrane region" description="Helical" evidence="10">
    <location>
        <begin position="161"/>
        <end position="176"/>
    </location>
</feature>
<dbReference type="CDD" id="cd01801">
    <property type="entry name" value="Ubl_TECR_like"/>
    <property type="match status" value="1"/>
</dbReference>
<keyword evidence="4 10" id="KW-0812">Transmembrane</keyword>
<dbReference type="STRING" id="765915.A0A1Y2I0T1"/>
<proteinExistence type="inferred from homology"/>
<evidence type="ECO:0000256" key="10">
    <source>
        <dbReference type="SAM" id="Phobius"/>
    </source>
</evidence>
<evidence type="ECO:0000313" key="13">
    <source>
        <dbReference type="Proteomes" id="UP000193411"/>
    </source>
</evidence>
<evidence type="ECO:0000256" key="1">
    <source>
        <dbReference type="ARBA" id="ARBA00004477"/>
    </source>
</evidence>
<protein>
    <submittedName>
        <fullName evidence="12">3-oxo-5-alpha-steroid 4-dehydrogenase-domain-containing protein</fullName>
    </submittedName>
</protein>
<evidence type="ECO:0000256" key="6">
    <source>
        <dbReference type="ARBA" id="ARBA00022989"/>
    </source>
</evidence>
<evidence type="ECO:0000256" key="8">
    <source>
        <dbReference type="ARBA" id="ARBA00023098"/>
    </source>
</evidence>
<evidence type="ECO:0000256" key="3">
    <source>
        <dbReference type="ARBA" id="ARBA00022516"/>
    </source>
</evidence>
<dbReference type="PANTHER" id="PTHR10556:SF28">
    <property type="entry name" value="VERY-LONG-CHAIN ENOYL-COA REDUCTASE"/>
    <property type="match status" value="1"/>
</dbReference>
<gene>
    <name evidence="12" type="ORF">BCR44DRAFT_1492511</name>
</gene>
<feature type="domain" description="3-oxo-5-alpha-steroid 4-dehydrogenase C-terminal" evidence="11">
    <location>
        <begin position="150"/>
        <end position="296"/>
    </location>
</feature>
<keyword evidence="8" id="KW-0443">Lipid metabolism</keyword>
<evidence type="ECO:0000256" key="4">
    <source>
        <dbReference type="ARBA" id="ARBA00022692"/>
    </source>
</evidence>
<feature type="transmembrane region" description="Helical" evidence="10">
    <location>
        <begin position="188"/>
        <end position="206"/>
    </location>
</feature>
<keyword evidence="5" id="KW-0521">NADP</keyword>
<dbReference type="PROSITE" id="PS50244">
    <property type="entry name" value="S5A_REDUCTASE"/>
    <property type="match status" value="1"/>
</dbReference>
<dbReference type="Pfam" id="PF02544">
    <property type="entry name" value="Steroid_dh"/>
    <property type="match status" value="1"/>
</dbReference>
<keyword evidence="13" id="KW-1185">Reference proteome</keyword>
<dbReference type="InterPro" id="IPR001104">
    <property type="entry name" value="3-oxo-5_a-steroid_4-DH_C"/>
</dbReference>
<dbReference type="AlphaFoldDB" id="A0A1Y2I0T1"/>
<comment type="similarity">
    <text evidence="2">Belongs to the steroid 5-alpha reductase family.</text>
</comment>
<keyword evidence="3" id="KW-0444">Lipid biosynthesis</keyword>
<evidence type="ECO:0000256" key="7">
    <source>
        <dbReference type="ARBA" id="ARBA00023002"/>
    </source>
</evidence>
<evidence type="ECO:0000313" key="12">
    <source>
        <dbReference type="EMBL" id="ORZ40455.1"/>
    </source>
</evidence>
<evidence type="ECO:0000256" key="9">
    <source>
        <dbReference type="ARBA" id="ARBA00023136"/>
    </source>
</evidence>
<comment type="subcellular location">
    <subcellularLocation>
        <location evidence="1">Endoplasmic reticulum membrane</location>
        <topology evidence="1">Multi-pass membrane protein</topology>
    </subcellularLocation>
</comment>
<dbReference type="EMBL" id="MCFL01000003">
    <property type="protein sequence ID" value="ORZ40455.1"/>
    <property type="molecule type" value="Genomic_DNA"/>
</dbReference>
<dbReference type="Proteomes" id="UP000193411">
    <property type="component" value="Unassembled WGS sequence"/>
</dbReference>
<sequence>MKISIVSKSGKVLADNFELDGNADAVTILDLKKAYHKLNKKATPERQRWTFGKKALDEDDKSLASYKVFDKAQLTFKDLGPQIGWKTVFLIEYAGPLFIYPFFYGFGHLVYGTEPVVKNQAQEIAYAMLMFHFFKRELETLFVHRFSHGTMPFFNVFKNSFHYWILSGVLVAWHVFRPNAVPEGSEMFRAACVGIFMFGQVSNFMTHWTLRSLRKPGSKERKIPYGYGFDLVSCPNYFFETVSWFAVLLLTQSWAVLVFFVFAVGQMYIWAVKKHKNYIKEFKYYPKGRTAMFPFIA</sequence>
<dbReference type="GO" id="GO:0042761">
    <property type="term" value="P:very long-chain fatty acid biosynthetic process"/>
    <property type="evidence" value="ECO:0007669"/>
    <property type="project" value="TreeGrafter"/>
</dbReference>
<keyword evidence="9 10" id="KW-0472">Membrane</keyword>
<evidence type="ECO:0000256" key="2">
    <source>
        <dbReference type="ARBA" id="ARBA00007742"/>
    </source>
</evidence>
<feature type="transmembrane region" description="Helical" evidence="10">
    <location>
        <begin position="253"/>
        <end position="272"/>
    </location>
</feature>
<dbReference type="GO" id="GO:0016627">
    <property type="term" value="F:oxidoreductase activity, acting on the CH-CH group of donors"/>
    <property type="evidence" value="ECO:0007669"/>
    <property type="project" value="InterPro"/>
</dbReference>
<dbReference type="OrthoDB" id="540503at2759"/>
<keyword evidence="7" id="KW-0560">Oxidoreductase</keyword>
<dbReference type="InterPro" id="IPR029071">
    <property type="entry name" value="Ubiquitin-like_domsf"/>
</dbReference>